<dbReference type="Proteomes" id="UP000287239">
    <property type="component" value="Unassembled WGS sequence"/>
</dbReference>
<comment type="caution">
    <text evidence="2">The sequence shown here is derived from an EMBL/GenBank/DDBJ whole genome shotgun (WGS) entry which is preliminary data.</text>
</comment>
<feature type="transmembrane region" description="Helical" evidence="1">
    <location>
        <begin position="67"/>
        <end position="85"/>
    </location>
</feature>
<dbReference type="RefSeq" id="WP_126779192.1">
    <property type="nucleotide sequence ID" value="NZ_NGJU01000007.1"/>
</dbReference>
<feature type="transmembrane region" description="Helical" evidence="1">
    <location>
        <begin position="178"/>
        <end position="198"/>
    </location>
</feature>
<keyword evidence="1" id="KW-0472">Membrane</keyword>
<keyword evidence="1" id="KW-0812">Transmembrane</keyword>
<feature type="transmembrane region" description="Helical" evidence="1">
    <location>
        <begin position="97"/>
        <end position="114"/>
    </location>
</feature>
<feature type="transmembrane region" description="Helical" evidence="1">
    <location>
        <begin position="238"/>
        <end position="257"/>
    </location>
</feature>
<feature type="transmembrane region" description="Helical" evidence="1">
    <location>
        <begin position="210"/>
        <end position="232"/>
    </location>
</feature>
<sequence length="268" mass="30023">MTLKNQRWLVFGSLSLQLVITTLGAKLLTPDLPNWLVSTIMLLIPYLIWLTQVVIGRGLQVTRGISSGLLAVAHLWYVLISLNGYERMLVSPFILQQLPYVLIVVAVIFGIDDWRKSLNKVAISQEKKTLAKGEFVSLIIATLLPIFALYPGKAPRMTLAYVDQGVPLDLFSRGFLEFLTLPSLLMLMLALLNVAYVLKRPVAKSRKYGSVGFLLAMLLFIAIVLFAPYIFWTGVNPLIFSVLFVCGVLITPTNYQFKSKKELPFSNK</sequence>
<organism evidence="2 3">
    <name type="scientific">Vagococcus salmoninarum</name>
    <dbReference type="NCBI Taxonomy" id="2739"/>
    <lineage>
        <taxon>Bacteria</taxon>
        <taxon>Bacillati</taxon>
        <taxon>Bacillota</taxon>
        <taxon>Bacilli</taxon>
        <taxon>Lactobacillales</taxon>
        <taxon>Enterococcaceae</taxon>
        <taxon>Vagococcus</taxon>
    </lineage>
</organism>
<accession>A0A429ZS54</accession>
<dbReference type="GeneID" id="98567965"/>
<keyword evidence="3" id="KW-1185">Reference proteome</keyword>
<evidence type="ECO:0000313" key="3">
    <source>
        <dbReference type="Proteomes" id="UP000287239"/>
    </source>
</evidence>
<proteinExistence type="predicted"/>
<dbReference type="EMBL" id="NGJU01000007">
    <property type="protein sequence ID" value="RST96507.1"/>
    <property type="molecule type" value="Genomic_DNA"/>
</dbReference>
<feature type="transmembrane region" description="Helical" evidence="1">
    <location>
        <begin position="135"/>
        <end position="152"/>
    </location>
</feature>
<evidence type="ECO:0000256" key="1">
    <source>
        <dbReference type="SAM" id="Phobius"/>
    </source>
</evidence>
<dbReference type="AlphaFoldDB" id="A0A429ZS54"/>
<gene>
    <name evidence="2" type="ORF">CBF35_06240</name>
</gene>
<reference evidence="2 3" key="1">
    <citation type="submission" date="2017-05" db="EMBL/GenBank/DDBJ databases">
        <title>Vagococcus spp. assemblies.</title>
        <authorList>
            <person name="Gulvik C.A."/>
        </authorList>
    </citation>
    <scope>NUCLEOTIDE SEQUENCE [LARGE SCALE GENOMIC DNA]</scope>
    <source>
        <strain evidence="2 3">NCFB 2777</strain>
    </source>
</reference>
<evidence type="ECO:0000313" key="2">
    <source>
        <dbReference type="EMBL" id="RST96507.1"/>
    </source>
</evidence>
<feature type="transmembrane region" description="Helical" evidence="1">
    <location>
        <begin position="35"/>
        <end position="55"/>
    </location>
</feature>
<keyword evidence="1" id="KW-1133">Transmembrane helix</keyword>
<protein>
    <submittedName>
        <fullName evidence="2">Uncharacterized protein</fullName>
    </submittedName>
</protein>
<name>A0A429ZS54_9ENTE</name>